<evidence type="ECO:0000313" key="1">
    <source>
        <dbReference type="EMBL" id="KAK7121700.1"/>
    </source>
</evidence>
<keyword evidence="2" id="KW-1185">Reference proteome</keyword>
<dbReference type="AlphaFoldDB" id="A0AAN9C2W8"/>
<reference evidence="1 2" key="1">
    <citation type="submission" date="2024-02" db="EMBL/GenBank/DDBJ databases">
        <title>Chromosome-level genome assembly of the Eurasian Minnow (Phoxinus phoxinus).</title>
        <authorList>
            <person name="Oriowo T.O."/>
            <person name="Martin S."/>
            <person name="Stange M."/>
            <person name="Chrysostomakis Y."/>
            <person name="Brown T."/>
            <person name="Winkler S."/>
            <person name="Kukowka S."/>
            <person name="Myers E.W."/>
            <person name="Bohne A."/>
        </authorList>
    </citation>
    <scope>NUCLEOTIDE SEQUENCE [LARGE SCALE GENOMIC DNA]</scope>
    <source>
        <strain evidence="1">ZFMK-TIS-60720</strain>
        <tissue evidence="1">Whole Organism</tissue>
    </source>
</reference>
<evidence type="ECO:0000313" key="2">
    <source>
        <dbReference type="Proteomes" id="UP001364617"/>
    </source>
</evidence>
<organism evidence="1 2">
    <name type="scientific">Phoxinus phoxinus</name>
    <name type="common">Eurasian minnow</name>
    <dbReference type="NCBI Taxonomy" id="58324"/>
    <lineage>
        <taxon>Eukaryota</taxon>
        <taxon>Metazoa</taxon>
        <taxon>Chordata</taxon>
        <taxon>Craniata</taxon>
        <taxon>Vertebrata</taxon>
        <taxon>Euteleostomi</taxon>
        <taxon>Actinopterygii</taxon>
        <taxon>Neopterygii</taxon>
        <taxon>Teleostei</taxon>
        <taxon>Ostariophysi</taxon>
        <taxon>Cypriniformes</taxon>
        <taxon>Leuciscidae</taxon>
        <taxon>Phoxininae</taxon>
        <taxon>Phoxinus</taxon>
    </lineage>
</organism>
<sequence>MSITLYTFPHFWILPQETPQFFISEDWNVNKVTANQTRGELNYDSFPNSKTAQRQDLPLTRRTLSGYWNQ</sequence>
<proteinExistence type="predicted"/>
<dbReference type="EMBL" id="JAYKXH010000025">
    <property type="protein sequence ID" value="KAK7121700.1"/>
    <property type="molecule type" value="Genomic_DNA"/>
</dbReference>
<comment type="caution">
    <text evidence="1">The sequence shown here is derived from an EMBL/GenBank/DDBJ whole genome shotgun (WGS) entry which is preliminary data.</text>
</comment>
<protein>
    <submittedName>
        <fullName evidence="1">Uncharacterized protein</fullName>
    </submittedName>
</protein>
<gene>
    <name evidence="1" type="ORF">R3I93_022704</name>
</gene>
<name>A0AAN9C2W8_9TELE</name>
<accession>A0AAN9C2W8</accession>
<dbReference type="Proteomes" id="UP001364617">
    <property type="component" value="Unassembled WGS sequence"/>
</dbReference>